<dbReference type="GO" id="GO:0020037">
    <property type="term" value="F:heme binding"/>
    <property type="evidence" value="ECO:0007669"/>
    <property type="project" value="UniProtKB-UniRule"/>
</dbReference>
<keyword evidence="12 22" id="KW-0560">Oxidoreductase</keyword>
<dbReference type="InterPro" id="IPR033905">
    <property type="entry name" value="Secretory_peroxidase"/>
</dbReference>
<dbReference type="InterPro" id="IPR002016">
    <property type="entry name" value="Haem_peroxidase"/>
</dbReference>
<dbReference type="PROSITE" id="PS50873">
    <property type="entry name" value="PEROXIDASE_4"/>
    <property type="match status" value="1"/>
</dbReference>
<evidence type="ECO:0000256" key="16">
    <source>
        <dbReference type="ARBA" id="ARBA00023324"/>
    </source>
</evidence>
<reference evidence="24 25" key="4">
    <citation type="journal article" date="2011" name="BMC Genomics">
        <title>RNA-Seq improves annotation of protein-coding genes in the cucumber genome.</title>
        <authorList>
            <person name="Li Z."/>
            <person name="Zhang Z."/>
            <person name="Yan P."/>
            <person name="Huang S."/>
            <person name="Fei Z."/>
            <person name="Lin K."/>
        </authorList>
    </citation>
    <scope>NUCLEOTIDE SEQUENCE [LARGE SCALE GENOMIC DNA]</scope>
    <source>
        <strain evidence="25">cv. 9930</strain>
    </source>
</reference>
<evidence type="ECO:0000256" key="7">
    <source>
        <dbReference type="ARBA" id="ARBA00022559"/>
    </source>
</evidence>
<reference evidence="24 25" key="2">
    <citation type="journal article" date="2009" name="PLoS ONE">
        <title>An integrated genetic and cytogenetic map of the cucumber genome.</title>
        <authorList>
            <person name="Ren Y."/>
            <person name="Zhang Z."/>
            <person name="Liu J."/>
            <person name="Staub J.E."/>
            <person name="Han Y."/>
            <person name="Cheng Z."/>
            <person name="Li X."/>
            <person name="Lu J."/>
            <person name="Miao H."/>
            <person name="Kang H."/>
            <person name="Xie B."/>
            <person name="Gu X."/>
            <person name="Wang X."/>
            <person name="Du Y."/>
            <person name="Jin W."/>
            <person name="Huang S."/>
        </authorList>
    </citation>
    <scope>NUCLEOTIDE SEQUENCE [LARGE SCALE GENOMIC DNA]</scope>
    <source>
        <strain evidence="25">cv. 9930</strain>
    </source>
</reference>
<evidence type="ECO:0000256" key="18">
    <source>
        <dbReference type="PIRSR" id="PIRSR600823-2"/>
    </source>
</evidence>
<dbReference type="GO" id="GO:0004601">
    <property type="term" value="F:peroxidase activity"/>
    <property type="evidence" value="ECO:0000318"/>
    <property type="project" value="GO_Central"/>
</dbReference>
<keyword evidence="15" id="KW-0325">Glycoprotein</keyword>
<feature type="active site" description="Proton acceptor" evidence="17">
    <location>
        <position position="88"/>
    </location>
</feature>
<dbReference type="EMBL" id="CM002927">
    <property type="protein sequence ID" value="KGN46783.1"/>
    <property type="molecule type" value="Genomic_DNA"/>
</dbReference>
<evidence type="ECO:0000256" key="3">
    <source>
        <dbReference type="ARBA" id="ARBA00004613"/>
    </source>
</evidence>
<dbReference type="PANTHER" id="PTHR31517">
    <property type="match status" value="1"/>
</dbReference>
<keyword evidence="16 22" id="KW-0376">Hydrogen peroxide</keyword>
<reference evidence="24 25" key="1">
    <citation type="journal article" date="2009" name="Nat. Genet.">
        <title>The genome of the cucumber, Cucumis sativus L.</title>
        <authorList>
            <person name="Huang S."/>
            <person name="Li R."/>
            <person name="Zhang Z."/>
            <person name="Li L."/>
            <person name="Gu X."/>
            <person name="Fan W."/>
            <person name="Lucas W.J."/>
            <person name="Wang X."/>
            <person name="Xie B."/>
            <person name="Ni P."/>
            <person name="Ren Y."/>
            <person name="Zhu H."/>
            <person name="Li J."/>
            <person name="Lin K."/>
            <person name="Jin W."/>
            <person name="Fei Z."/>
            <person name="Li G."/>
            <person name="Staub J."/>
            <person name="Kilian A."/>
            <person name="van der Vossen E.A."/>
            <person name="Wu Y."/>
            <person name="Guo J."/>
            <person name="He J."/>
            <person name="Jia Z."/>
            <person name="Ren Y."/>
            <person name="Tian G."/>
            <person name="Lu Y."/>
            <person name="Ruan J."/>
            <person name="Qian W."/>
            <person name="Wang M."/>
            <person name="Huang Q."/>
            <person name="Li B."/>
            <person name="Xuan Z."/>
            <person name="Cao J."/>
            <person name="Asan"/>
            <person name="Wu Z."/>
            <person name="Zhang J."/>
            <person name="Cai Q."/>
            <person name="Bai Y."/>
            <person name="Zhao B."/>
            <person name="Han Y."/>
            <person name="Li Y."/>
            <person name="Li X."/>
            <person name="Wang S."/>
            <person name="Shi Q."/>
            <person name="Liu S."/>
            <person name="Cho W.K."/>
            <person name="Kim J.Y."/>
            <person name="Xu Y."/>
            <person name="Heller-Uszynska K."/>
            <person name="Miao H."/>
            <person name="Cheng Z."/>
            <person name="Zhang S."/>
            <person name="Wu J."/>
            <person name="Yang Y."/>
            <person name="Kang H."/>
            <person name="Li M."/>
            <person name="Liang H."/>
            <person name="Ren X."/>
            <person name="Shi Z."/>
            <person name="Wen M."/>
            <person name="Jian M."/>
            <person name="Yang H."/>
            <person name="Zhang G."/>
            <person name="Yang Z."/>
            <person name="Chen R."/>
            <person name="Liu S."/>
            <person name="Li J."/>
            <person name="Ma L."/>
            <person name="Liu H."/>
            <person name="Zhou Y."/>
            <person name="Zhao J."/>
            <person name="Fang X."/>
            <person name="Li G."/>
            <person name="Fang L."/>
            <person name="Li Y."/>
            <person name="Liu D."/>
            <person name="Zheng H."/>
            <person name="Zhang Y."/>
            <person name="Qin N."/>
            <person name="Li Z."/>
            <person name="Yang G."/>
            <person name="Yang S."/>
            <person name="Bolund L."/>
            <person name="Kristiansen K."/>
            <person name="Zheng H."/>
            <person name="Li S."/>
            <person name="Zhang X."/>
            <person name="Yang H."/>
            <person name="Wang J."/>
            <person name="Sun R."/>
            <person name="Zhang B."/>
            <person name="Jiang S."/>
            <person name="Wang J."/>
            <person name="Du Y."/>
            <person name="Li S."/>
        </authorList>
    </citation>
    <scope>NUCLEOTIDE SEQUENCE [LARGE SCALE GENOMIC DNA]</scope>
    <source>
        <strain evidence="25">cv. 9930</strain>
    </source>
</reference>
<feature type="binding site" evidence="19">
    <location>
        <position position="92"/>
    </location>
    <ligand>
        <name>Ca(2+)</name>
        <dbReference type="ChEBI" id="CHEBI:29108"/>
        <label>1</label>
    </ligand>
</feature>
<evidence type="ECO:0000256" key="8">
    <source>
        <dbReference type="ARBA" id="ARBA00022617"/>
    </source>
</evidence>
<comment type="catalytic activity">
    <reaction evidence="1 22">
        <text>2 a phenolic donor + H2O2 = 2 a phenolic radical donor + 2 H2O</text>
        <dbReference type="Rhea" id="RHEA:56136"/>
        <dbReference type="ChEBI" id="CHEBI:15377"/>
        <dbReference type="ChEBI" id="CHEBI:16240"/>
        <dbReference type="ChEBI" id="CHEBI:139520"/>
        <dbReference type="ChEBI" id="CHEBI:139521"/>
        <dbReference type="EC" id="1.11.1.7"/>
    </reaction>
</comment>
<feature type="disulfide bond" evidence="21">
    <location>
        <begin position="57"/>
        <end position="133"/>
    </location>
</feature>
<keyword evidence="10 22" id="KW-0732">Signal</keyword>
<evidence type="ECO:0000256" key="21">
    <source>
        <dbReference type="PIRSR" id="PIRSR600823-5"/>
    </source>
</evidence>
<feature type="binding site" evidence="19">
    <location>
        <position position="262"/>
    </location>
    <ligand>
        <name>Ca(2+)</name>
        <dbReference type="ChEBI" id="CHEBI:29108"/>
        <label>2</label>
    </ligand>
</feature>
<evidence type="ECO:0000256" key="15">
    <source>
        <dbReference type="ARBA" id="ARBA00023180"/>
    </source>
</evidence>
<name>A0A0A0KB75_CUCSA</name>
<dbReference type="FunFam" id="1.10.520.10:FF:000006">
    <property type="entry name" value="Peroxidase"/>
    <property type="match status" value="1"/>
</dbReference>
<evidence type="ECO:0000256" key="10">
    <source>
        <dbReference type="ARBA" id="ARBA00022729"/>
    </source>
</evidence>
<dbReference type="GO" id="GO:0140825">
    <property type="term" value="F:lactoperoxidase activity"/>
    <property type="evidence" value="ECO:0007669"/>
    <property type="project" value="UniProtKB-EC"/>
</dbReference>
<dbReference type="Pfam" id="PF00141">
    <property type="entry name" value="peroxidase"/>
    <property type="match status" value="1"/>
</dbReference>
<keyword evidence="14 21" id="KW-1015">Disulfide bond</keyword>
<feature type="binding site" evidence="19">
    <location>
        <position position="267"/>
    </location>
    <ligand>
        <name>Ca(2+)</name>
        <dbReference type="ChEBI" id="CHEBI:29108"/>
        <label>2</label>
    </ligand>
</feature>
<evidence type="ECO:0000256" key="13">
    <source>
        <dbReference type="ARBA" id="ARBA00023004"/>
    </source>
</evidence>
<keyword evidence="25" id="KW-1185">Reference proteome</keyword>
<feature type="disulfide bond" evidence="21">
    <location>
        <begin position="139"/>
        <end position="336"/>
    </location>
</feature>
<keyword evidence="9 19" id="KW-0479">Metal-binding</keyword>
<feature type="signal peptide" evidence="22">
    <location>
        <begin position="1"/>
        <end position="23"/>
    </location>
</feature>
<feature type="binding site" evidence="19">
    <location>
        <position position="107"/>
    </location>
    <ligand>
        <name>Ca(2+)</name>
        <dbReference type="ChEBI" id="CHEBI:29108"/>
        <label>1</label>
    </ligand>
</feature>
<dbReference type="OrthoDB" id="2113341at2759"/>
<comment type="function">
    <text evidence="2">Removal of H(2)O(2), oxidation of toxic reductants, biosynthesis and degradation of lignin, suberization, auxin catabolism, response to environmental stresses such as wounding, pathogen attack and oxidative stress. These functions might be dependent on each isozyme/isoform in each plant tissue.</text>
</comment>
<evidence type="ECO:0000256" key="4">
    <source>
        <dbReference type="ARBA" id="ARBA00006873"/>
    </source>
</evidence>
<feature type="binding site" evidence="18">
    <location>
        <position position="180"/>
    </location>
    <ligand>
        <name>substrate</name>
    </ligand>
</feature>
<protein>
    <recommendedName>
        <fullName evidence="5 22">Peroxidase</fullName>
        <ecNumber evidence="5 22">1.11.1.7</ecNumber>
    </recommendedName>
</protein>
<dbReference type="InterPro" id="IPR019793">
    <property type="entry name" value="Peroxidases_heam-ligand_BS"/>
</dbReference>
<dbReference type="FunFam" id="1.10.420.10:FF:000001">
    <property type="entry name" value="Peroxidase"/>
    <property type="match status" value="1"/>
</dbReference>
<evidence type="ECO:0000256" key="5">
    <source>
        <dbReference type="ARBA" id="ARBA00012313"/>
    </source>
</evidence>
<keyword evidence="13 19" id="KW-0408">Iron</keyword>
<dbReference type="PRINTS" id="PR00461">
    <property type="entry name" value="PLPEROXIDASE"/>
</dbReference>
<dbReference type="Gene3D" id="1.10.520.10">
    <property type="match status" value="1"/>
</dbReference>
<dbReference type="STRING" id="3659.A0A0A0KB75"/>
<comment type="cofactor">
    <cofactor evidence="19 22">
        <name>heme b</name>
        <dbReference type="ChEBI" id="CHEBI:60344"/>
    </cofactor>
    <text evidence="19 22">Binds 1 heme b (iron(II)-protoporphyrin IX) group per subunit.</text>
</comment>
<dbReference type="PROSITE" id="PS00436">
    <property type="entry name" value="PEROXIDASE_2"/>
    <property type="match status" value="1"/>
</dbReference>
<evidence type="ECO:0000256" key="20">
    <source>
        <dbReference type="PIRSR" id="PIRSR600823-4"/>
    </source>
</evidence>
<dbReference type="InterPro" id="IPR019794">
    <property type="entry name" value="Peroxidases_AS"/>
</dbReference>
<sequence length="345" mass="38495">MRFMAMASSFALFFLLHLHFIVSLPAIQPVLTVASASRAPPSSAASLLSHNFYHRTCPDAEGIIHRKVLAWINKDFTLAPALIRLHFHDCAVRGCDGSILLNYRRSERDALASKTLRGFSVIDDIKAELERKCPKTVSCSDILTAAARDATILAGGPFWEVPFGRKDGKISIAAEAEKVPQGHENVTALINYFQYLGLDTLDLVALSGAHTIGRAACHTFQDRLYNFNRTGRPDPVLKPRFLNMLRRQCKKGMDLVFLDATTPKMFDTAYFTNLEKKLGLLVTDQALVSDERTSSFVDLMANQPFLFDSQFSASMVKLGNVGVLTRKNEGEIRVNCNFVNHRRKK</sequence>
<dbReference type="KEGG" id="csv:101204209"/>
<gene>
    <name evidence="24" type="ORF">Csa_6G134900</name>
</gene>
<dbReference type="GO" id="GO:0009505">
    <property type="term" value="C:plant-type cell wall"/>
    <property type="evidence" value="ECO:0000318"/>
    <property type="project" value="GO_Central"/>
</dbReference>
<comment type="cofactor">
    <cofactor evidence="19 22">
        <name>Ca(2+)</name>
        <dbReference type="ChEBI" id="CHEBI:29108"/>
    </cofactor>
    <text evidence="19 22">Binds 2 calcium ions per subunit.</text>
</comment>
<feature type="binding site" evidence="19">
    <location>
        <position position="259"/>
    </location>
    <ligand>
        <name>Ca(2+)</name>
        <dbReference type="ChEBI" id="CHEBI:29108"/>
        <label>2</label>
    </ligand>
</feature>
<dbReference type="InterPro" id="IPR000823">
    <property type="entry name" value="Peroxidase_pln"/>
</dbReference>
<dbReference type="GO" id="GO:0005576">
    <property type="term" value="C:extracellular region"/>
    <property type="evidence" value="ECO:0007669"/>
    <property type="project" value="UniProtKB-SubCell"/>
</dbReference>
<evidence type="ECO:0000256" key="2">
    <source>
        <dbReference type="ARBA" id="ARBA00002322"/>
    </source>
</evidence>
<organism evidence="24 25">
    <name type="scientific">Cucumis sativus</name>
    <name type="common">Cucumber</name>
    <dbReference type="NCBI Taxonomy" id="3659"/>
    <lineage>
        <taxon>Eukaryota</taxon>
        <taxon>Viridiplantae</taxon>
        <taxon>Streptophyta</taxon>
        <taxon>Embryophyta</taxon>
        <taxon>Tracheophyta</taxon>
        <taxon>Spermatophyta</taxon>
        <taxon>Magnoliopsida</taxon>
        <taxon>eudicotyledons</taxon>
        <taxon>Gunneridae</taxon>
        <taxon>Pentapetalae</taxon>
        <taxon>rosids</taxon>
        <taxon>fabids</taxon>
        <taxon>Cucurbitales</taxon>
        <taxon>Cucurbitaceae</taxon>
        <taxon>Benincaseae</taxon>
        <taxon>Cucumis</taxon>
    </lineage>
</organism>
<feature type="binding site" evidence="19">
    <location>
        <position position="98"/>
    </location>
    <ligand>
        <name>Ca(2+)</name>
        <dbReference type="ChEBI" id="CHEBI:29108"/>
        <label>1</label>
    </ligand>
</feature>
<keyword evidence="7 22" id="KW-0575">Peroxidase</keyword>
<dbReference type="SUPFAM" id="SSF48113">
    <property type="entry name" value="Heme-dependent peroxidases"/>
    <property type="match status" value="1"/>
</dbReference>
<dbReference type="Gramene" id="KGN46783">
    <property type="protein sequence ID" value="KGN46783"/>
    <property type="gene ID" value="Csa_6G134900"/>
</dbReference>
<comment type="similarity">
    <text evidence="4">Belongs to the peroxidase family. Ascorbate peroxidase subfamily.</text>
</comment>
<feature type="binding site" evidence="19">
    <location>
        <position position="96"/>
    </location>
    <ligand>
        <name>Ca(2+)</name>
        <dbReference type="ChEBI" id="CHEBI:29108"/>
        <label>1</label>
    </ligand>
</feature>
<evidence type="ECO:0000313" key="25">
    <source>
        <dbReference type="Proteomes" id="UP000029981"/>
    </source>
</evidence>
<reference evidence="24 25" key="3">
    <citation type="journal article" date="2010" name="BMC Genomics">
        <title>Transcriptome sequencing and comparative analysis of cucumber flowers with different sex types.</title>
        <authorList>
            <person name="Guo S."/>
            <person name="Zheng Y."/>
            <person name="Joung J.G."/>
            <person name="Liu S."/>
            <person name="Zhang Z."/>
            <person name="Crasta O.R."/>
            <person name="Sobral B.W."/>
            <person name="Xu Y."/>
            <person name="Huang S."/>
            <person name="Fei Z."/>
        </authorList>
    </citation>
    <scope>NUCLEOTIDE SEQUENCE [LARGE SCALE GENOMIC DNA]</scope>
    <source>
        <strain evidence="25">cv. 9930</strain>
    </source>
</reference>
<evidence type="ECO:0000256" key="14">
    <source>
        <dbReference type="ARBA" id="ARBA00023157"/>
    </source>
</evidence>
<keyword evidence="6 22" id="KW-0964">Secreted</keyword>
<feature type="binding site" evidence="19">
    <location>
        <position position="94"/>
    </location>
    <ligand>
        <name>Ca(2+)</name>
        <dbReference type="ChEBI" id="CHEBI:29108"/>
        <label>1</label>
    </ligand>
</feature>
<feature type="domain" description="Plant heme peroxidase family profile" evidence="23">
    <location>
        <begin position="47"/>
        <end position="340"/>
    </location>
</feature>
<evidence type="ECO:0000256" key="22">
    <source>
        <dbReference type="RuleBase" id="RU362060"/>
    </source>
</evidence>
<evidence type="ECO:0000256" key="11">
    <source>
        <dbReference type="ARBA" id="ARBA00022837"/>
    </source>
</evidence>
<evidence type="ECO:0000256" key="6">
    <source>
        <dbReference type="ARBA" id="ARBA00022525"/>
    </source>
</evidence>
<evidence type="ECO:0000256" key="17">
    <source>
        <dbReference type="PIRSR" id="PIRSR600823-1"/>
    </source>
</evidence>
<feature type="chain" id="PRO_5005108539" description="Peroxidase" evidence="22">
    <location>
        <begin position="24"/>
        <end position="345"/>
    </location>
</feature>
<dbReference type="GO" id="GO:0046872">
    <property type="term" value="F:metal ion binding"/>
    <property type="evidence" value="ECO:0007669"/>
    <property type="project" value="UniProtKB-UniRule"/>
</dbReference>
<dbReference type="PANTHER" id="PTHR31517:SF17">
    <property type="entry name" value="PEROXIDASE 6"/>
    <property type="match status" value="1"/>
</dbReference>
<dbReference type="Proteomes" id="UP000029981">
    <property type="component" value="Chromosome 6"/>
</dbReference>
<dbReference type="GO" id="GO:0006979">
    <property type="term" value="P:response to oxidative stress"/>
    <property type="evidence" value="ECO:0007669"/>
    <property type="project" value="UniProtKB-UniRule"/>
</dbReference>
<accession>A0A0A0KB75</accession>
<feature type="binding site" evidence="19">
    <location>
        <position position="211"/>
    </location>
    <ligand>
        <name>Ca(2+)</name>
        <dbReference type="ChEBI" id="CHEBI:29108"/>
        <label>2</label>
    </ligand>
</feature>
<keyword evidence="8 22" id="KW-0349">Heme</keyword>
<feature type="disulfide bond" evidence="21">
    <location>
        <begin position="217"/>
        <end position="249"/>
    </location>
</feature>
<comment type="similarity">
    <text evidence="22">Belongs to the peroxidase family. Classical plant (class III) peroxidase subfamily.</text>
</comment>
<dbReference type="PRINTS" id="PR00458">
    <property type="entry name" value="PEROXIDASE"/>
</dbReference>
<feature type="binding site" description="axial binding residue" evidence="19">
    <location>
        <position position="210"/>
    </location>
    <ligand>
        <name>heme b</name>
        <dbReference type="ChEBI" id="CHEBI:60344"/>
    </ligand>
    <ligandPart>
        <name>Fe</name>
        <dbReference type="ChEBI" id="CHEBI:18248"/>
    </ligandPart>
</feature>
<feature type="binding site" evidence="19">
    <location>
        <position position="89"/>
    </location>
    <ligand>
        <name>Ca(2+)</name>
        <dbReference type="ChEBI" id="CHEBI:29108"/>
        <label>1</label>
    </ligand>
</feature>
<evidence type="ECO:0000256" key="9">
    <source>
        <dbReference type="ARBA" id="ARBA00022723"/>
    </source>
</evidence>
<dbReference type="CDD" id="cd00693">
    <property type="entry name" value="secretory_peroxidase"/>
    <property type="match status" value="1"/>
</dbReference>
<feature type="disulfide bond" evidence="21">
    <location>
        <begin position="90"/>
        <end position="95"/>
    </location>
</feature>
<dbReference type="OMA" id="GIIQQKV"/>
<evidence type="ECO:0000256" key="1">
    <source>
        <dbReference type="ARBA" id="ARBA00000189"/>
    </source>
</evidence>
<evidence type="ECO:0000256" key="19">
    <source>
        <dbReference type="PIRSR" id="PIRSR600823-3"/>
    </source>
</evidence>
<dbReference type="EC" id="1.11.1.7" evidence="5 22"/>
<dbReference type="eggNOG" id="ENOG502QTJB">
    <property type="taxonomic scope" value="Eukaryota"/>
</dbReference>
<dbReference type="PROSITE" id="PS00435">
    <property type="entry name" value="PEROXIDASE_1"/>
    <property type="match status" value="1"/>
</dbReference>
<dbReference type="Gene3D" id="1.10.420.10">
    <property type="entry name" value="Peroxidase, domain 2"/>
    <property type="match status" value="1"/>
</dbReference>
<dbReference type="GO" id="GO:0006950">
    <property type="term" value="P:response to stress"/>
    <property type="evidence" value="ECO:0000318"/>
    <property type="project" value="GO_Central"/>
</dbReference>
<evidence type="ECO:0000313" key="24">
    <source>
        <dbReference type="EMBL" id="KGN46783.1"/>
    </source>
</evidence>
<keyword evidence="11 19" id="KW-0106">Calcium</keyword>
<evidence type="ECO:0000256" key="12">
    <source>
        <dbReference type="ARBA" id="ARBA00023002"/>
    </source>
</evidence>
<dbReference type="GO" id="GO:0042744">
    <property type="term" value="P:hydrogen peroxide catabolic process"/>
    <property type="evidence" value="ECO:0007669"/>
    <property type="project" value="UniProtKB-KW"/>
</dbReference>
<evidence type="ECO:0000259" key="23">
    <source>
        <dbReference type="PROSITE" id="PS50873"/>
    </source>
</evidence>
<dbReference type="AlphaFoldDB" id="A0A0A0KB75"/>
<comment type="subcellular location">
    <subcellularLocation>
        <location evidence="3 22">Secreted</location>
    </subcellularLocation>
</comment>
<dbReference type="InterPro" id="IPR010255">
    <property type="entry name" value="Haem_peroxidase_sf"/>
</dbReference>
<proteinExistence type="inferred from homology"/>
<feature type="site" description="Transition state stabilizer" evidence="20">
    <location>
        <position position="84"/>
    </location>
</feature>